<feature type="region of interest" description="Disordered" evidence="1">
    <location>
        <begin position="354"/>
        <end position="408"/>
    </location>
</feature>
<dbReference type="EMBL" id="BJWL01000027">
    <property type="protein sequence ID" value="GFZ19130.1"/>
    <property type="molecule type" value="Genomic_DNA"/>
</dbReference>
<gene>
    <name evidence="2" type="ORF">Acr_27g0008690</name>
</gene>
<feature type="compositionally biased region" description="Polar residues" evidence="1">
    <location>
        <begin position="219"/>
        <end position="228"/>
    </location>
</feature>
<comment type="caution">
    <text evidence="2">The sequence shown here is derived from an EMBL/GenBank/DDBJ whole genome shotgun (WGS) entry which is preliminary data.</text>
</comment>
<proteinExistence type="predicted"/>
<accession>A0A7J0H7Q5</accession>
<dbReference type="AlphaFoldDB" id="A0A7J0H7Q5"/>
<organism evidence="2 3">
    <name type="scientific">Actinidia rufa</name>
    <dbReference type="NCBI Taxonomy" id="165716"/>
    <lineage>
        <taxon>Eukaryota</taxon>
        <taxon>Viridiplantae</taxon>
        <taxon>Streptophyta</taxon>
        <taxon>Embryophyta</taxon>
        <taxon>Tracheophyta</taxon>
        <taxon>Spermatophyta</taxon>
        <taxon>Magnoliopsida</taxon>
        <taxon>eudicotyledons</taxon>
        <taxon>Gunneridae</taxon>
        <taxon>Pentapetalae</taxon>
        <taxon>asterids</taxon>
        <taxon>Ericales</taxon>
        <taxon>Actinidiaceae</taxon>
        <taxon>Actinidia</taxon>
    </lineage>
</organism>
<evidence type="ECO:0000313" key="3">
    <source>
        <dbReference type="Proteomes" id="UP000585474"/>
    </source>
</evidence>
<sequence length="464" mass="52272">MKKKNKNQEDLTVKPSCLHCSSSIPNRSSQSVTRFSSPHLPQRTKRGCPKIPDSILDPSEKFTPPRFNLYDGKSDPRSHVSHVRQMMALWNHMDALICWVFPSSLGDLGLMRFDKLPAGSIENFHQLTESFVARKRYWETYNKIEECSEELAITSYRLGLTPGERLWENLTLNLLTDFRDLMSRVEMFARLEDNVRQVEKAMEHLPGVKDRSKSRSARSETSLTSRNLNPWEGIPRDATKGGGAPSMKKEDTRQIAVAVKQCYLATVSTKAAMKEVQLIEQEQEVLEDVGRDPEAKVVEDLIRYELDERNSDSFLTGANLEERERTEVLADFIAEFSPRAVSPEQGCLVSAHRGEESFGAESSETQYKSGGPEVSQEPPQIFESTAAGETTEGPEGQEQFGSNRGNSIEEPGELNFELCLRLNFPATNNEAESAEKLKVLELHIFSYSVTLVNQVTKKFEARGA</sequence>
<keyword evidence="3" id="KW-1185">Reference proteome</keyword>
<feature type="region of interest" description="Disordered" evidence="1">
    <location>
        <begin position="22"/>
        <end position="55"/>
    </location>
</feature>
<feature type="compositionally biased region" description="Low complexity" evidence="1">
    <location>
        <begin position="382"/>
        <end position="401"/>
    </location>
</feature>
<feature type="region of interest" description="Disordered" evidence="1">
    <location>
        <begin position="206"/>
        <end position="249"/>
    </location>
</feature>
<reference evidence="2 3" key="1">
    <citation type="submission" date="2019-07" db="EMBL/GenBank/DDBJ databases">
        <title>De Novo Assembly of kiwifruit Actinidia rufa.</title>
        <authorList>
            <person name="Sugita-Konishi S."/>
            <person name="Sato K."/>
            <person name="Mori E."/>
            <person name="Abe Y."/>
            <person name="Kisaki G."/>
            <person name="Hamano K."/>
            <person name="Suezawa K."/>
            <person name="Otani M."/>
            <person name="Fukuda T."/>
            <person name="Manabe T."/>
            <person name="Gomi K."/>
            <person name="Tabuchi M."/>
            <person name="Akimitsu K."/>
            <person name="Kataoka I."/>
        </authorList>
    </citation>
    <scope>NUCLEOTIDE SEQUENCE [LARGE SCALE GENOMIC DNA]</scope>
    <source>
        <strain evidence="3">cv. Fuchu</strain>
    </source>
</reference>
<evidence type="ECO:0000313" key="2">
    <source>
        <dbReference type="EMBL" id="GFZ19130.1"/>
    </source>
</evidence>
<evidence type="ECO:0000256" key="1">
    <source>
        <dbReference type="SAM" id="MobiDB-lite"/>
    </source>
</evidence>
<dbReference type="Proteomes" id="UP000585474">
    <property type="component" value="Unassembled WGS sequence"/>
</dbReference>
<name>A0A7J0H7Q5_9ERIC</name>
<feature type="compositionally biased region" description="Polar residues" evidence="1">
    <location>
        <begin position="22"/>
        <end position="36"/>
    </location>
</feature>
<protein>
    <submittedName>
        <fullName evidence="2">Uncharacterized protein</fullName>
    </submittedName>
</protein>